<protein>
    <submittedName>
        <fullName evidence="1">Tail component of prophage domain protein</fullName>
    </submittedName>
</protein>
<reference evidence="1 2" key="1">
    <citation type="submission" date="2017-07" db="EMBL/GenBank/DDBJ databases">
        <title>Phylogenetic study on the rhizospheric bacterium Ochrobactrum sp. A44.</title>
        <authorList>
            <person name="Krzyzanowska D.M."/>
            <person name="Ossowicki A."/>
            <person name="Rajewska M."/>
            <person name="Maciag T."/>
            <person name="Kaczynski Z."/>
            <person name="Czerwicka M."/>
            <person name="Jafra S."/>
        </authorList>
    </citation>
    <scope>NUCLEOTIDE SEQUENCE [LARGE SCALE GENOMIC DNA]</scope>
    <source>
        <strain evidence="1 2">A44</strain>
    </source>
</reference>
<dbReference type="AlphaFoldDB" id="A0A248U9G1"/>
<dbReference type="EMBL" id="CP022603">
    <property type="protein sequence ID" value="ASV83160.1"/>
    <property type="molecule type" value="Genomic_DNA"/>
</dbReference>
<dbReference type="Proteomes" id="UP000215256">
    <property type="component" value="Chromosome 2"/>
</dbReference>
<proteinExistence type="predicted"/>
<dbReference type="KEGG" id="och:CES85_3938"/>
<gene>
    <name evidence="1" type="ORF">CES85_3938</name>
</gene>
<organism evidence="1 2">
    <name type="scientific">Ochrobactrum quorumnocens</name>
    <dbReference type="NCBI Taxonomy" id="271865"/>
    <lineage>
        <taxon>Bacteria</taxon>
        <taxon>Pseudomonadati</taxon>
        <taxon>Pseudomonadota</taxon>
        <taxon>Alphaproteobacteria</taxon>
        <taxon>Hyphomicrobiales</taxon>
        <taxon>Brucellaceae</taxon>
        <taxon>Brucella/Ochrobactrum group</taxon>
        <taxon>Ochrobactrum</taxon>
    </lineage>
</organism>
<sequence>MFFQSSLTGFQDFTLLNNALLQYVGNADSAAGVSAKISEALVMFADNFDKVADGALQLAAVVPGALVGRSLLSVIRTLGTAGVALGQFRQALAAASTMGGLVKAFGGLGAAAGPVGMVIGGAVVSSLFSTIQLLPSGLRRWKRLRSLPATLSNRSADRTMRIPRTH</sequence>
<name>A0A248U9G1_9HYPH</name>
<evidence type="ECO:0000313" key="2">
    <source>
        <dbReference type="Proteomes" id="UP000215256"/>
    </source>
</evidence>
<accession>A0A248U9G1</accession>
<dbReference type="RefSeq" id="WP_157743377.1">
    <property type="nucleotide sequence ID" value="NZ_CP022603.1"/>
</dbReference>
<dbReference type="OrthoDB" id="38641at2"/>
<evidence type="ECO:0000313" key="1">
    <source>
        <dbReference type="EMBL" id="ASV83160.1"/>
    </source>
</evidence>